<keyword evidence="2" id="KW-1185">Reference proteome</keyword>
<accession>A0A914DFQ3</accession>
<dbReference type="WBParaSite" id="ACRNAN_scaffold2477.g21560.t1">
    <property type="protein sequence ID" value="ACRNAN_scaffold2477.g21560.t1"/>
    <property type="gene ID" value="ACRNAN_scaffold2477.g21560"/>
</dbReference>
<evidence type="ECO:0000313" key="3">
    <source>
        <dbReference type="WBParaSite" id="ACRNAN_scaffold2477.g21560.t1"/>
    </source>
</evidence>
<feature type="signal peptide" evidence="1">
    <location>
        <begin position="1"/>
        <end position="22"/>
    </location>
</feature>
<dbReference type="AlphaFoldDB" id="A0A914DFQ3"/>
<feature type="chain" id="PRO_5037617534" evidence="1">
    <location>
        <begin position="23"/>
        <end position="92"/>
    </location>
</feature>
<dbReference type="Proteomes" id="UP000887540">
    <property type="component" value="Unplaced"/>
</dbReference>
<keyword evidence="1" id="KW-0732">Signal</keyword>
<protein>
    <submittedName>
        <fullName evidence="3">Uncharacterized protein</fullName>
    </submittedName>
</protein>
<sequence>MVSSFYFALLIIFSICIFKINCIDVQQYDILGSSYIEILPNSWNANITFQCDDYETAPADINRTDIQRLWVFQNSTTLPSNAAVLDFARSLT</sequence>
<evidence type="ECO:0000313" key="2">
    <source>
        <dbReference type="Proteomes" id="UP000887540"/>
    </source>
</evidence>
<proteinExistence type="predicted"/>
<name>A0A914DFQ3_9BILA</name>
<reference evidence="3" key="1">
    <citation type="submission" date="2022-11" db="UniProtKB">
        <authorList>
            <consortium name="WormBaseParasite"/>
        </authorList>
    </citation>
    <scope>IDENTIFICATION</scope>
</reference>
<evidence type="ECO:0000256" key="1">
    <source>
        <dbReference type="SAM" id="SignalP"/>
    </source>
</evidence>
<organism evidence="2 3">
    <name type="scientific">Acrobeloides nanus</name>
    <dbReference type="NCBI Taxonomy" id="290746"/>
    <lineage>
        <taxon>Eukaryota</taxon>
        <taxon>Metazoa</taxon>
        <taxon>Ecdysozoa</taxon>
        <taxon>Nematoda</taxon>
        <taxon>Chromadorea</taxon>
        <taxon>Rhabditida</taxon>
        <taxon>Tylenchina</taxon>
        <taxon>Cephalobomorpha</taxon>
        <taxon>Cephaloboidea</taxon>
        <taxon>Cephalobidae</taxon>
        <taxon>Acrobeloides</taxon>
    </lineage>
</organism>